<dbReference type="InterPro" id="IPR044068">
    <property type="entry name" value="CB"/>
</dbReference>
<dbReference type="CDD" id="cd00397">
    <property type="entry name" value="DNA_BRE_C"/>
    <property type="match status" value="1"/>
</dbReference>
<dbReference type="InterPro" id="IPR050090">
    <property type="entry name" value="Tyrosine_recombinase_XerCD"/>
</dbReference>
<evidence type="ECO:0000313" key="8">
    <source>
        <dbReference type="Proteomes" id="UP000707356"/>
    </source>
</evidence>
<dbReference type="PROSITE" id="PS51900">
    <property type="entry name" value="CB"/>
    <property type="match status" value="1"/>
</dbReference>
<dbReference type="InterPro" id="IPR011010">
    <property type="entry name" value="DNA_brk_join_enz"/>
</dbReference>
<dbReference type="Gene3D" id="1.10.443.10">
    <property type="entry name" value="Intergrase catalytic core"/>
    <property type="match status" value="1"/>
</dbReference>
<sequence length="299" mass="34631">MVFTLARVAIKLLDAQGLSPKTKKSYEGVLLPLLQKLGQTPINQIKRADLEEYFLTLTHIGYRTHNKHQTIITRLFNFGIEQGYLEANPISHLRPKKPDSTQGEYSHDEPVRYLSKKEIEALYKATQSFSRLDALVILLHESGARISEVLALDLKDINFSEREFRVVGKGNKKRWCYFGDRSHRALDRYINGNREHPHEALFTERMIVNHKIRRLTYDSSYREWKVALNNCPDLESARFHDLRHTFATERAKVIPLEVLRALLGHENIQTTLIYQKITSQVAKEVAQSALRDLKQSGRL</sequence>
<protein>
    <submittedName>
        <fullName evidence="7">Tyrosine-type recombinase/integrase</fullName>
    </submittedName>
</protein>
<dbReference type="GO" id="GO:0015074">
    <property type="term" value="P:DNA integration"/>
    <property type="evidence" value="ECO:0007669"/>
    <property type="project" value="InterPro"/>
</dbReference>
<dbReference type="InterPro" id="IPR002104">
    <property type="entry name" value="Integrase_catalytic"/>
</dbReference>
<dbReference type="Pfam" id="PF00589">
    <property type="entry name" value="Phage_integrase"/>
    <property type="match status" value="1"/>
</dbReference>
<proteinExistence type="inferred from homology"/>
<accession>A0A951PA02</accession>
<comment type="caution">
    <text evidence="7">The sequence shown here is derived from an EMBL/GenBank/DDBJ whole genome shotgun (WGS) entry which is preliminary data.</text>
</comment>
<comment type="similarity">
    <text evidence="1">Belongs to the 'phage' integrase family.</text>
</comment>
<feature type="domain" description="Core-binding (CB)" evidence="6">
    <location>
        <begin position="3"/>
        <end position="80"/>
    </location>
</feature>
<evidence type="ECO:0000256" key="2">
    <source>
        <dbReference type="ARBA" id="ARBA00023125"/>
    </source>
</evidence>
<reference evidence="7" key="2">
    <citation type="journal article" date="2022" name="Microbiol. Resour. Announc.">
        <title>Metagenome Sequencing to Explore Phylogenomics of Terrestrial Cyanobacteria.</title>
        <authorList>
            <person name="Ward R.D."/>
            <person name="Stajich J.E."/>
            <person name="Johansen J.R."/>
            <person name="Huntemann M."/>
            <person name="Clum A."/>
            <person name="Foster B."/>
            <person name="Foster B."/>
            <person name="Roux S."/>
            <person name="Palaniappan K."/>
            <person name="Varghese N."/>
            <person name="Mukherjee S."/>
            <person name="Reddy T.B.K."/>
            <person name="Daum C."/>
            <person name="Copeland A."/>
            <person name="Chen I.A."/>
            <person name="Ivanova N.N."/>
            <person name="Kyrpides N.C."/>
            <person name="Shapiro N."/>
            <person name="Eloe-Fadrosh E.A."/>
            <person name="Pietrasiak N."/>
        </authorList>
    </citation>
    <scope>NUCLEOTIDE SEQUENCE</scope>
    <source>
        <strain evidence="7">GSE-TBD4-15B</strain>
    </source>
</reference>
<dbReference type="AlphaFoldDB" id="A0A951PA02"/>
<evidence type="ECO:0000259" key="6">
    <source>
        <dbReference type="PROSITE" id="PS51900"/>
    </source>
</evidence>
<dbReference type="PANTHER" id="PTHR30349">
    <property type="entry name" value="PHAGE INTEGRASE-RELATED"/>
    <property type="match status" value="1"/>
</dbReference>
<dbReference type="GO" id="GO:0003677">
    <property type="term" value="F:DNA binding"/>
    <property type="evidence" value="ECO:0007669"/>
    <property type="project" value="UniProtKB-UniRule"/>
</dbReference>
<organism evidence="7 8">
    <name type="scientific">Pegethrix bostrychoides GSE-TBD4-15B</name>
    <dbReference type="NCBI Taxonomy" id="2839662"/>
    <lineage>
        <taxon>Bacteria</taxon>
        <taxon>Bacillati</taxon>
        <taxon>Cyanobacteriota</taxon>
        <taxon>Cyanophyceae</taxon>
        <taxon>Oculatellales</taxon>
        <taxon>Oculatellaceae</taxon>
        <taxon>Pegethrix</taxon>
    </lineage>
</organism>
<dbReference type="GO" id="GO:0006310">
    <property type="term" value="P:DNA recombination"/>
    <property type="evidence" value="ECO:0007669"/>
    <property type="project" value="UniProtKB-KW"/>
</dbReference>
<name>A0A951PA02_9CYAN</name>
<evidence type="ECO:0000313" key="7">
    <source>
        <dbReference type="EMBL" id="MBW4465544.1"/>
    </source>
</evidence>
<evidence type="ECO:0000256" key="1">
    <source>
        <dbReference type="ARBA" id="ARBA00008857"/>
    </source>
</evidence>
<keyword evidence="2 4" id="KW-0238">DNA-binding</keyword>
<dbReference type="SUPFAM" id="SSF56349">
    <property type="entry name" value="DNA breaking-rejoining enzymes"/>
    <property type="match status" value="1"/>
</dbReference>
<dbReference type="PANTHER" id="PTHR30349:SF41">
    <property type="entry name" value="INTEGRASE_RECOMBINASE PROTEIN MJ0367-RELATED"/>
    <property type="match status" value="1"/>
</dbReference>
<feature type="domain" description="Tyr recombinase" evidence="5">
    <location>
        <begin position="109"/>
        <end position="287"/>
    </location>
</feature>
<dbReference type="InterPro" id="IPR010998">
    <property type="entry name" value="Integrase_recombinase_N"/>
</dbReference>
<dbReference type="Proteomes" id="UP000707356">
    <property type="component" value="Unassembled WGS sequence"/>
</dbReference>
<reference evidence="7" key="1">
    <citation type="submission" date="2021-05" db="EMBL/GenBank/DDBJ databases">
        <authorList>
            <person name="Pietrasiak N."/>
            <person name="Ward R."/>
            <person name="Stajich J.E."/>
            <person name="Kurbessoian T."/>
        </authorList>
    </citation>
    <scope>NUCLEOTIDE SEQUENCE</scope>
    <source>
        <strain evidence="7">GSE-TBD4-15B</strain>
    </source>
</reference>
<evidence type="ECO:0000256" key="4">
    <source>
        <dbReference type="PROSITE-ProRule" id="PRU01248"/>
    </source>
</evidence>
<dbReference type="InterPro" id="IPR013762">
    <property type="entry name" value="Integrase-like_cat_sf"/>
</dbReference>
<dbReference type="PROSITE" id="PS51898">
    <property type="entry name" value="TYR_RECOMBINASE"/>
    <property type="match status" value="1"/>
</dbReference>
<gene>
    <name evidence="7" type="ORF">KME07_08895</name>
</gene>
<evidence type="ECO:0000256" key="3">
    <source>
        <dbReference type="ARBA" id="ARBA00023172"/>
    </source>
</evidence>
<keyword evidence="3" id="KW-0233">DNA recombination</keyword>
<evidence type="ECO:0000259" key="5">
    <source>
        <dbReference type="PROSITE" id="PS51898"/>
    </source>
</evidence>
<dbReference type="Gene3D" id="1.10.150.130">
    <property type="match status" value="1"/>
</dbReference>
<dbReference type="EMBL" id="JAHHHV010000048">
    <property type="protein sequence ID" value="MBW4465544.1"/>
    <property type="molecule type" value="Genomic_DNA"/>
</dbReference>